<reference evidence="1 2" key="1">
    <citation type="submission" date="2015-06" db="EMBL/GenBank/DDBJ databases">
        <title>Complete genomic sequence analysis of Two virulent actinophages of Streptomyces flavovirens.</title>
        <authorList>
            <person name="Sharaf A."/>
            <person name="Marie E."/>
            <person name="ElBaz R."/>
            <person name="Elmaghraby I."/>
            <person name="Mercati F."/>
        </authorList>
    </citation>
    <scope>NUCLEOTIDE SEQUENCE [LARGE SCALE GENOMIC DNA]</scope>
</reference>
<protein>
    <submittedName>
        <fullName evidence="1">Uncharacterized protein</fullName>
    </submittedName>
</protein>
<organism evidence="1 2">
    <name type="scientific">Streptomyces phage SF1</name>
    <dbReference type="NCBI Taxonomy" id="1690817"/>
    <lineage>
        <taxon>Viruses</taxon>
        <taxon>Duplodnaviria</taxon>
        <taxon>Heunggongvirae</taxon>
        <taxon>Uroviricota</taxon>
        <taxon>Caudoviricetes</taxon>
        <taxon>Sfunavirus</taxon>
        <taxon>Sfunavirus SF1</taxon>
    </lineage>
</organism>
<keyword evidence="2" id="KW-1185">Reference proteome</keyword>
<dbReference type="GeneID" id="26626362"/>
<proteinExistence type="predicted"/>
<dbReference type="Proteomes" id="UP000201570">
    <property type="component" value="Segment"/>
</dbReference>
<dbReference type="KEGG" id="vg:26626362"/>
<name>A0A0K1Y5A7_9CAUD</name>
<dbReference type="RefSeq" id="YP_009199278.1">
    <property type="nucleotide sequence ID" value="NC_028807.1"/>
</dbReference>
<gene>
    <name evidence="1" type="ORF">SF1_300</name>
</gene>
<dbReference type="OrthoDB" id="17254at10239"/>
<accession>A0A0K1Y5A7</accession>
<dbReference type="EMBL" id="KT221033">
    <property type="protein sequence ID" value="AKY02179.1"/>
    <property type="molecule type" value="Genomic_DNA"/>
</dbReference>
<evidence type="ECO:0000313" key="2">
    <source>
        <dbReference type="Proteomes" id="UP000201570"/>
    </source>
</evidence>
<evidence type="ECO:0000313" key="1">
    <source>
        <dbReference type="EMBL" id="AKY02179.1"/>
    </source>
</evidence>
<sequence length="117" mass="13127">MIGADLLPHLVEVEHPGRRTDRYGNEVDDWSASTRAPVRAWLQQNTGAEETDQRNAQIGEWLLLCNPVDVDGRPLTVHGEDRVHWQGAVFEVIGPAGPAYAPTELHHYEIRLRVVEG</sequence>